<dbReference type="RefSeq" id="WP_271276633.1">
    <property type="nucleotide sequence ID" value="NZ_BAABFD010000006.1"/>
</dbReference>
<proteinExistence type="predicted"/>
<gene>
    <name evidence="1" type="ORF">OUY24_15130</name>
</gene>
<comment type="caution">
    <text evidence="1">The sequence shown here is derived from an EMBL/GenBank/DDBJ whole genome shotgun (WGS) entry which is preliminary data.</text>
</comment>
<dbReference type="SUPFAM" id="SSF103032">
    <property type="entry name" value="Hypothetical protein YwqG"/>
    <property type="match status" value="1"/>
</dbReference>
<accession>A0ABT4SXM4</accession>
<dbReference type="InterPro" id="IPR035948">
    <property type="entry name" value="YwqG-like_sf"/>
</dbReference>
<keyword evidence="2" id="KW-1185">Reference proteome</keyword>
<organism evidence="1 2">
    <name type="scientific">Nonomuraea ferruginea</name>
    <dbReference type="NCBI Taxonomy" id="46174"/>
    <lineage>
        <taxon>Bacteria</taxon>
        <taxon>Bacillati</taxon>
        <taxon>Actinomycetota</taxon>
        <taxon>Actinomycetes</taxon>
        <taxon>Streptosporangiales</taxon>
        <taxon>Streptosporangiaceae</taxon>
        <taxon>Nonomuraea</taxon>
    </lineage>
</organism>
<evidence type="ECO:0008006" key="3">
    <source>
        <dbReference type="Google" id="ProtNLM"/>
    </source>
</evidence>
<reference evidence="1 2" key="1">
    <citation type="submission" date="2022-11" db="EMBL/GenBank/DDBJ databases">
        <title>Nonomuraea corallina sp. nov., a new species of the genus Nonomuraea isolated from sea side sediment in Thai sea.</title>
        <authorList>
            <person name="Ngamcharungchit C."/>
            <person name="Matsumoto A."/>
            <person name="Suriyachadkun C."/>
            <person name="Panbangred W."/>
            <person name="Inahashi Y."/>
            <person name="Intra B."/>
        </authorList>
    </citation>
    <scope>NUCLEOTIDE SEQUENCE [LARGE SCALE GENOMIC DNA]</scope>
    <source>
        <strain evidence="1 2">DSM 43553</strain>
    </source>
</reference>
<sequence>MSQAGTSPYDASVVDGDDFTYEMAFSRVDGAIDEFCTKLGGRPVWLEEPQWPLCVRHERPMGFIGQFRLPGRSTRMAYLFMDDEAEESWQPEGGENALIVQPGRVPPFIETAGVVDGEGLLEELFVDLEEVEQSEPPCWGSRLLGAPGWLQGEEFPPGGPWSFFFQLRDTYQAIFGDGGMGYGFLSADEQEGRFLWQC</sequence>
<protein>
    <recommendedName>
        <fullName evidence="3">DUF1963 domain-containing protein</fullName>
    </recommendedName>
</protein>
<dbReference type="Proteomes" id="UP001212498">
    <property type="component" value="Unassembled WGS sequence"/>
</dbReference>
<name>A0ABT4SXM4_9ACTN</name>
<dbReference type="EMBL" id="JAPNUD010000033">
    <property type="protein sequence ID" value="MDA0641962.1"/>
    <property type="molecule type" value="Genomic_DNA"/>
</dbReference>
<evidence type="ECO:0000313" key="2">
    <source>
        <dbReference type="Proteomes" id="UP001212498"/>
    </source>
</evidence>
<evidence type="ECO:0000313" key="1">
    <source>
        <dbReference type="EMBL" id="MDA0641962.1"/>
    </source>
</evidence>